<dbReference type="InterPro" id="IPR050223">
    <property type="entry name" value="D-isomer_2-hydroxyacid_DH"/>
</dbReference>
<evidence type="ECO:0008006" key="8">
    <source>
        <dbReference type="Google" id="ProtNLM"/>
    </source>
</evidence>
<dbReference type="InterPro" id="IPR036291">
    <property type="entry name" value="NAD(P)-bd_dom_sf"/>
</dbReference>
<reference evidence="6" key="1">
    <citation type="submission" date="2024-03" db="EMBL/GenBank/DDBJ databases">
        <authorList>
            <consortium name="ELIXIR-Norway"/>
            <consortium name="Elixir Norway"/>
        </authorList>
    </citation>
    <scope>NUCLEOTIDE SEQUENCE</scope>
</reference>
<comment type="similarity">
    <text evidence="3">Belongs to the D-isomer specific 2-hydroxyacid dehydrogenase family.</text>
</comment>
<keyword evidence="1 3" id="KW-0560">Oxidoreductase</keyword>
<dbReference type="PANTHER" id="PTHR10996">
    <property type="entry name" value="2-HYDROXYACID DEHYDROGENASE-RELATED"/>
    <property type="match status" value="1"/>
</dbReference>
<keyword evidence="2" id="KW-0520">NAD</keyword>
<dbReference type="SUPFAM" id="SSF52283">
    <property type="entry name" value="Formate/glycerate dehydrogenase catalytic domain-like"/>
    <property type="match status" value="1"/>
</dbReference>
<name>A0ABP1AA26_9BRYO</name>
<dbReference type="SUPFAM" id="SSF51735">
    <property type="entry name" value="NAD(P)-binding Rossmann-fold domains"/>
    <property type="match status" value="1"/>
</dbReference>
<dbReference type="Pfam" id="PF02826">
    <property type="entry name" value="2-Hacid_dh_C"/>
    <property type="match status" value="1"/>
</dbReference>
<dbReference type="Gene3D" id="3.40.50.720">
    <property type="entry name" value="NAD(P)-binding Rossmann-like Domain"/>
    <property type="match status" value="2"/>
</dbReference>
<evidence type="ECO:0000256" key="3">
    <source>
        <dbReference type="RuleBase" id="RU003719"/>
    </source>
</evidence>
<proteinExistence type="inferred from homology"/>
<organism evidence="6 7">
    <name type="scientific">Sphagnum jensenii</name>
    <dbReference type="NCBI Taxonomy" id="128206"/>
    <lineage>
        <taxon>Eukaryota</taxon>
        <taxon>Viridiplantae</taxon>
        <taxon>Streptophyta</taxon>
        <taxon>Embryophyta</taxon>
        <taxon>Bryophyta</taxon>
        <taxon>Sphagnophytina</taxon>
        <taxon>Sphagnopsida</taxon>
        <taxon>Sphagnales</taxon>
        <taxon>Sphagnaceae</taxon>
        <taxon>Sphagnum</taxon>
    </lineage>
</organism>
<keyword evidence="7" id="KW-1185">Reference proteome</keyword>
<evidence type="ECO:0000256" key="2">
    <source>
        <dbReference type="ARBA" id="ARBA00023027"/>
    </source>
</evidence>
<evidence type="ECO:0000259" key="5">
    <source>
        <dbReference type="Pfam" id="PF02826"/>
    </source>
</evidence>
<feature type="domain" description="D-isomer specific 2-hydroxyacid dehydrogenase catalytic" evidence="4">
    <location>
        <begin position="26"/>
        <end position="330"/>
    </location>
</feature>
<dbReference type="InterPro" id="IPR006139">
    <property type="entry name" value="D-isomer_2_OHA_DH_cat_dom"/>
</dbReference>
<protein>
    <recommendedName>
        <fullName evidence="8">Hydroxyphenylpyruvate reductase</fullName>
    </recommendedName>
</protein>
<dbReference type="Proteomes" id="UP001497522">
    <property type="component" value="Chromosome 10"/>
</dbReference>
<dbReference type="PANTHER" id="PTHR10996:SF178">
    <property type="entry name" value="2-HYDROXYACID DEHYDROGENASE YGL185C-RELATED"/>
    <property type="match status" value="1"/>
</dbReference>
<dbReference type="CDD" id="cd12156">
    <property type="entry name" value="HPPR"/>
    <property type="match status" value="1"/>
</dbReference>
<evidence type="ECO:0000259" key="4">
    <source>
        <dbReference type="Pfam" id="PF00389"/>
    </source>
</evidence>
<evidence type="ECO:0000313" key="7">
    <source>
        <dbReference type="Proteomes" id="UP001497522"/>
    </source>
</evidence>
<gene>
    <name evidence="6" type="ORF">CSSPJE1EN2_LOCUS2314</name>
</gene>
<accession>A0ABP1AA26</accession>
<dbReference type="InterPro" id="IPR006140">
    <property type="entry name" value="D-isomer_DH_NAD-bd"/>
</dbReference>
<dbReference type="EMBL" id="OZ023711">
    <property type="protein sequence ID" value="CAK9859319.1"/>
    <property type="molecule type" value="Genomic_DNA"/>
</dbReference>
<dbReference type="Pfam" id="PF00389">
    <property type="entry name" value="2-Hacid_dh"/>
    <property type="match status" value="1"/>
</dbReference>
<feature type="domain" description="D-isomer specific 2-hydroxyacid dehydrogenase NAD-binding" evidence="5">
    <location>
        <begin position="127"/>
        <end position="300"/>
    </location>
</feature>
<sequence length="332" mass="36377">MGYHERGGGRSATLVAKMGPKPGVLMLKMMMPYLRDSLESKFTLYPLWEQSDKEGYLAQNAQSIRGLVTWTGATVDAELINKLPKLEIVSAFSVGVDKVDLHKCKERGIAVTNTPDVLTDDCADLAIALLLSSMRQVCAADRYVRKGCWPKLGQYPLTYKMSGKRLGIVGLGRIGMAVAKRAEAFSCKISYFARSEKSDVPYKFYDTVLELANNSDMLVITCALTKETTHIVGRKVLDALGPEGFLVNIARGPVVDEQELVKALIEGRLGGAGLDVFEKEPQVPQELWNMDNVVLLPHVGSGTWDTRRAMADLAVSNLEAHFAGKPLLTPCN</sequence>
<evidence type="ECO:0000256" key="1">
    <source>
        <dbReference type="ARBA" id="ARBA00023002"/>
    </source>
</evidence>
<evidence type="ECO:0000313" key="6">
    <source>
        <dbReference type="EMBL" id="CAK9859319.1"/>
    </source>
</evidence>